<proteinExistence type="predicted"/>
<name>A0A9L0RZ68_HORSE</name>
<dbReference type="GeneTree" id="ENSGT01150000287136"/>
<reference evidence="1" key="3">
    <citation type="submission" date="2025-09" db="UniProtKB">
        <authorList>
            <consortium name="Ensembl"/>
        </authorList>
    </citation>
    <scope>IDENTIFICATION</scope>
    <source>
        <strain evidence="1">Thoroughbred</strain>
    </source>
</reference>
<dbReference type="Proteomes" id="UP000002281">
    <property type="component" value="Chromosome 2"/>
</dbReference>
<dbReference type="Ensembl" id="ENSECAT00000095636.1">
    <property type="protein sequence ID" value="ENSECAP00000067886.1"/>
    <property type="gene ID" value="ENSECAG00000050002.1"/>
</dbReference>
<dbReference type="AlphaFoldDB" id="A0A9L0RZ68"/>
<evidence type="ECO:0000313" key="2">
    <source>
        <dbReference type="Proteomes" id="UP000002281"/>
    </source>
</evidence>
<keyword evidence="2" id="KW-1185">Reference proteome</keyword>
<sequence>MDGLGQERDIGYVDNPKVDSKNVTDRMTFTTKSCSQNFIVLHSNVQTIVIGYESCEFLVILRQLALDTLPVGRSELFTFNPDFFQQNSLCT</sequence>
<protein>
    <submittedName>
        <fullName evidence="1">Uncharacterized protein</fullName>
    </submittedName>
</protein>
<reference evidence="1" key="2">
    <citation type="submission" date="2025-08" db="UniProtKB">
        <authorList>
            <consortium name="Ensembl"/>
        </authorList>
    </citation>
    <scope>IDENTIFICATION</scope>
    <source>
        <strain evidence="1">Thoroughbred</strain>
    </source>
</reference>
<evidence type="ECO:0000313" key="1">
    <source>
        <dbReference type="Ensembl" id="ENSECAP00000067886.1"/>
    </source>
</evidence>
<reference evidence="1 2" key="1">
    <citation type="journal article" date="2009" name="Science">
        <title>Genome sequence, comparative analysis, and population genetics of the domestic horse.</title>
        <authorList>
            <consortium name="Broad Institute Genome Sequencing Platform"/>
            <consortium name="Broad Institute Whole Genome Assembly Team"/>
            <person name="Wade C.M."/>
            <person name="Giulotto E."/>
            <person name="Sigurdsson S."/>
            <person name="Zoli M."/>
            <person name="Gnerre S."/>
            <person name="Imsland F."/>
            <person name="Lear T.L."/>
            <person name="Adelson D.L."/>
            <person name="Bailey E."/>
            <person name="Bellone R.R."/>
            <person name="Bloecker H."/>
            <person name="Distl O."/>
            <person name="Edgar R.C."/>
            <person name="Garber M."/>
            <person name="Leeb T."/>
            <person name="Mauceli E."/>
            <person name="MacLeod J.N."/>
            <person name="Penedo M.C.T."/>
            <person name="Raison J.M."/>
            <person name="Sharpe T."/>
            <person name="Vogel J."/>
            <person name="Andersson L."/>
            <person name="Antczak D.F."/>
            <person name="Biagi T."/>
            <person name="Binns M.M."/>
            <person name="Chowdhary B.P."/>
            <person name="Coleman S.J."/>
            <person name="Della Valle G."/>
            <person name="Fryc S."/>
            <person name="Guerin G."/>
            <person name="Hasegawa T."/>
            <person name="Hill E.W."/>
            <person name="Jurka J."/>
            <person name="Kiialainen A."/>
            <person name="Lindgren G."/>
            <person name="Liu J."/>
            <person name="Magnani E."/>
            <person name="Mickelson J.R."/>
            <person name="Murray J."/>
            <person name="Nergadze S.G."/>
            <person name="Onofrio R."/>
            <person name="Pedroni S."/>
            <person name="Piras M.F."/>
            <person name="Raudsepp T."/>
            <person name="Rocchi M."/>
            <person name="Roeed K.H."/>
            <person name="Ryder O.A."/>
            <person name="Searle S."/>
            <person name="Skow L."/>
            <person name="Swinburne J.E."/>
            <person name="Syvaenen A.C."/>
            <person name="Tozaki T."/>
            <person name="Valberg S.J."/>
            <person name="Vaudin M."/>
            <person name="White J.R."/>
            <person name="Zody M.C."/>
            <person name="Lander E.S."/>
            <person name="Lindblad-Toh K."/>
        </authorList>
    </citation>
    <scope>NUCLEOTIDE SEQUENCE [LARGE SCALE GENOMIC DNA]</scope>
    <source>
        <strain evidence="1 2">Thoroughbred</strain>
    </source>
</reference>
<organism evidence="1 2">
    <name type="scientific">Equus caballus</name>
    <name type="common">Horse</name>
    <dbReference type="NCBI Taxonomy" id="9796"/>
    <lineage>
        <taxon>Eukaryota</taxon>
        <taxon>Metazoa</taxon>
        <taxon>Chordata</taxon>
        <taxon>Craniata</taxon>
        <taxon>Vertebrata</taxon>
        <taxon>Euteleostomi</taxon>
        <taxon>Mammalia</taxon>
        <taxon>Eutheria</taxon>
        <taxon>Laurasiatheria</taxon>
        <taxon>Perissodactyla</taxon>
        <taxon>Equidae</taxon>
        <taxon>Equus</taxon>
    </lineage>
</organism>
<accession>A0A9L0RZ68</accession>